<evidence type="ECO:0000313" key="2">
    <source>
        <dbReference type="EMBL" id="AOY90152.1"/>
    </source>
</evidence>
<organism evidence="2 3">
    <name type="scientific">Marinobacter salinus</name>
    <dbReference type="NCBI Taxonomy" id="1874317"/>
    <lineage>
        <taxon>Bacteria</taxon>
        <taxon>Pseudomonadati</taxon>
        <taxon>Pseudomonadota</taxon>
        <taxon>Gammaproteobacteria</taxon>
        <taxon>Pseudomonadales</taxon>
        <taxon>Marinobacteraceae</taxon>
        <taxon>Marinobacter</taxon>
    </lineage>
</organism>
<protein>
    <recommendedName>
        <fullName evidence="4">TIGR03016 family PEP-CTERM system-associated outer membrane protein</fullName>
    </recommendedName>
</protein>
<dbReference type="AlphaFoldDB" id="A0A1D9GRC0"/>
<proteinExistence type="predicted"/>
<dbReference type="STRING" id="1874317.BKP64_04545"/>
<keyword evidence="3" id="KW-1185">Reference proteome</keyword>
<feature type="region of interest" description="Disordered" evidence="1">
    <location>
        <begin position="43"/>
        <end position="65"/>
    </location>
</feature>
<sequence length="441" mass="47702">MSLVVSLCSFCLTPNTVMGQDLSENVTEVSGSGSLFTALTHTRTDQGTSTDTNTEPSLGVSGNLGGKLESGANSLALRYGGTLETKRDLGEGDQTDTSSITGASRFVHFDPASRLDFNAGHTVSLVRNNTGFVVNPSSYDTQNTLNAGAGLRFFPGDLSTLRFSGEAGRSFGAGELNDKESITASGEFSRRLSERSTGSIVGSRSWSNDNETDITIDSAQLVYNRVLENGSFNIGGGLSQADTEYPDGSVSESEAGTGFVDRTWVASDWRTSIQYNRRLSDSATDLSLDFPEVFDFLPDTIRIRDLVTSDSVLVTHNSTSRLCSVCNFGLAAEAALLESEITGATTHEYSASVNFGFQLTNLQRMDFLYSWQGDAGEDAGTIIDQIHRFNTSWSRQLAEDTSFSVQLNQSYLRSRLARSDQDQFVLRLVLTKGFSLVGQSR</sequence>
<feature type="compositionally biased region" description="Polar residues" evidence="1">
    <location>
        <begin position="43"/>
        <end position="56"/>
    </location>
</feature>
<evidence type="ECO:0000313" key="3">
    <source>
        <dbReference type="Proteomes" id="UP000177445"/>
    </source>
</evidence>
<evidence type="ECO:0008006" key="4">
    <source>
        <dbReference type="Google" id="ProtNLM"/>
    </source>
</evidence>
<name>A0A1D9GRC0_9GAMM</name>
<reference evidence="2 3" key="1">
    <citation type="submission" date="2016-10" db="EMBL/GenBank/DDBJ databases">
        <title>Marinobacter salinus sp. nov., a moderately halophilic bacterium isolated from a tidal flat environment.</title>
        <authorList>
            <person name="Park S.-J."/>
        </authorList>
    </citation>
    <scope>NUCLEOTIDE SEQUENCE [LARGE SCALE GENOMIC DNA]</scope>
    <source>
        <strain evidence="2 3">Hb8</strain>
    </source>
</reference>
<accession>A0A1D9GRC0</accession>
<dbReference type="EMBL" id="CP017715">
    <property type="protein sequence ID" value="AOY90152.1"/>
    <property type="molecule type" value="Genomic_DNA"/>
</dbReference>
<evidence type="ECO:0000256" key="1">
    <source>
        <dbReference type="SAM" id="MobiDB-lite"/>
    </source>
</evidence>
<gene>
    <name evidence="2" type="ORF">BKP64_04545</name>
</gene>
<dbReference type="KEGG" id="msq:BKP64_04545"/>
<dbReference type="Proteomes" id="UP000177445">
    <property type="component" value="Chromosome"/>
</dbReference>